<organism evidence="1 2">
    <name type="scientific">Aquimarina amphilecti</name>
    <dbReference type="NCBI Taxonomy" id="1038014"/>
    <lineage>
        <taxon>Bacteria</taxon>
        <taxon>Pseudomonadati</taxon>
        <taxon>Bacteroidota</taxon>
        <taxon>Flavobacteriia</taxon>
        <taxon>Flavobacteriales</taxon>
        <taxon>Flavobacteriaceae</taxon>
        <taxon>Aquimarina</taxon>
    </lineage>
</organism>
<keyword evidence="2" id="KW-1185">Reference proteome</keyword>
<dbReference type="Proteomes" id="UP000198521">
    <property type="component" value="Unassembled WGS sequence"/>
</dbReference>
<dbReference type="AlphaFoldDB" id="A0A1H7RZ04"/>
<sequence>MKKLIYGIVFLAIVGIVFISCDKEEVTEVDSISNNEFVSIGDDNSEIGKNYNFSRDLTVKDMRGNEVDLVIFTNTQENAKSLNNESFEIILNNAEEVEKNIISNPIQAKVLEENPDNSIENSVLIYIKDKRFIDNVSSFAIYPSAFENEEKASSGNFKNYAYAAAGVIGATVTYTSETQSKEYLELDIKKKNGTYGIWSRLLGTKLYNVGNSATYCGSTVYHTMMIKVNFHKIKTGKCCYGYSYSFKTSC</sequence>
<dbReference type="PROSITE" id="PS51257">
    <property type="entry name" value="PROKAR_LIPOPROTEIN"/>
    <property type="match status" value="1"/>
</dbReference>
<gene>
    <name evidence="1" type="ORF">SAMN04487910_2925</name>
</gene>
<accession>A0A1H7RZ04</accession>
<evidence type="ECO:0000313" key="1">
    <source>
        <dbReference type="EMBL" id="SEL65259.1"/>
    </source>
</evidence>
<protein>
    <submittedName>
        <fullName evidence="1">Uncharacterized protein</fullName>
    </submittedName>
</protein>
<reference evidence="1 2" key="1">
    <citation type="submission" date="2016-10" db="EMBL/GenBank/DDBJ databases">
        <authorList>
            <person name="de Groot N.N."/>
        </authorList>
    </citation>
    <scope>NUCLEOTIDE SEQUENCE [LARGE SCALE GENOMIC DNA]</scope>
    <source>
        <strain evidence="1 2">DSM 25232</strain>
    </source>
</reference>
<name>A0A1H7RZ04_AQUAM</name>
<proteinExistence type="predicted"/>
<dbReference type="RefSeq" id="WP_091409825.1">
    <property type="nucleotide sequence ID" value="NZ_FOAB01000005.1"/>
</dbReference>
<dbReference type="EMBL" id="FOAB01000005">
    <property type="protein sequence ID" value="SEL65259.1"/>
    <property type="molecule type" value="Genomic_DNA"/>
</dbReference>
<evidence type="ECO:0000313" key="2">
    <source>
        <dbReference type="Proteomes" id="UP000198521"/>
    </source>
</evidence>
<dbReference type="OrthoDB" id="9822159at2"/>